<dbReference type="Pfam" id="PF03729">
    <property type="entry name" value="DUF308"/>
    <property type="match status" value="1"/>
</dbReference>
<keyword evidence="1" id="KW-0812">Transmembrane</keyword>
<dbReference type="PANTHER" id="PTHR34989">
    <property type="entry name" value="PROTEIN HDED"/>
    <property type="match status" value="1"/>
</dbReference>
<organism evidence="2">
    <name type="scientific">hydrothermal vent metagenome</name>
    <dbReference type="NCBI Taxonomy" id="652676"/>
    <lineage>
        <taxon>unclassified sequences</taxon>
        <taxon>metagenomes</taxon>
        <taxon>ecological metagenomes</taxon>
    </lineage>
</organism>
<keyword evidence="1" id="KW-1133">Transmembrane helix</keyword>
<dbReference type="EMBL" id="FPHB01000026">
    <property type="protein sequence ID" value="SFV54782.1"/>
    <property type="molecule type" value="Genomic_DNA"/>
</dbReference>
<proteinExistence type="predicted"/>
<dbReference type="AlphaFoldDB" id="A0A1W1BMR8"/>
<feature type="transmembrane region" description="Helical" evidence="1">
    <location>
        <begin position="24"/>
        <end position="42"/>
    </location>
</feature>
<evidence type="ECO:0000313" key="2">
    <source>
        <dbReference type="EMBL" id="SFV54782.1"/>
    </source>
</evidence>
<protein>
    <submittedName>
        <fullName evidence="2">Bll4390 protein</fullName>
    </submittedName>
</protein>
<keyword evidence="1" id="KW-0472">Membrane</keyword>
<feature type="transmembrane region" description="Helical" evidence="1">
    <location>
        <begin position="154"/>
        <end position="175"/>
    </location>
</feature>
<feature type="transmembrane region" description="Helical" evidence="1">
    <location>
        <begin position="74"/>
        <end position="92"/>
    </location>
</feature>
<gene>
    <name evidence="2" type="ORF">MNB_SM-7-651</name>
</gene>
<dbReference type="GO" id="GO:0005886">
    <property type="term" value="C:plasma membrane"/>
    <property type="evidence" value="ECO:0007669"/>
    <property type="project" value="TreeGrafter"/>
</dbReference>
<reference evidence="2" key="1">
    <citation type="submission" date="2016-10" db="EMBL/GenBank/DDBJ databases">
        <authorList>
            <person name="de Groot N.N."/>
        </authorList>
    </citation>
    <scope>NUCLEOTIDE SEQUENCE</scope>
</reference>
<feature type="transmembrane region" description="Helical" evidence="1">
    <location>
        <begin position="48"/>
        <end position="67"/>
    </location>
</feature>
<accession>A0A1W1BMR8</accession>
<dbReference type="PANTHER" id="PTHR34989:SF1">
    <property type="entry name" value="PROTEIN HDED"/>
    <property type="match status" value="1"/>
</dbReference>
<name>A0A1W1BMR8_9ZZZZ</name>
<dbReference type="InterPro" id="IPR052712">
    <property type="entry name" value="Acid_resist_chaperone_HdeD"/>
</dbReference>
<feature type="transmembrane region" description="Helical" evidence="1">
    <location>
        <begin position="98"/>
        <end position="121"/>
    </location>
</feature>
<evidence type="ECO:0000256" key="1">
    <source>
        <dbReference type="SAM" id="Phobius"/>
    </source>
</evidence>
<sequence>MFTMPNLNSPEYDFLQKFSKNSKIMGIIFIILGLVGILFPTFMSVTSAIFFGWILLFSGFMAGYFTYNTNRSDWLGWLKAFVLLFFGGLIIVNPMPGVAALGILFAIYFAMDAFASFALAGSMKGQSGVWIIILNGIISAVLSFLFILDWPFGSLFYVGLFVGISLFFDGIMLLTMSNIFKKMDS</sequence>
<feature type="transmembrane region" description="Helical" evidence="1">
    <location>
        <begin position="128"/>
        <end position="148"/>
    </location>
</feature>
<dbReference type="InterPro" id="IPR005325">
    <property type="entry name" value="DUF308_memb"/>
</dbReference>